<reference evidence="1 2" key="1">
    <citation type="submission" date="2016-01" db="EMBL/GenBank/DDBJ databases">
        <authorList>
            <person name="Oliw E.H."/>
        </authorList>
    </citation>
    <scope>NUCLEOTIDE SEQUENCE [LARGE SCALE GENOMIC DNA]</scope>
    <source>
        <strain evidence="1 2">CMW7756B</strain>
    </source>
</reference>
<organism evidence="1">
    <name type="scientific">Veillonella atypica</name>
    <dbReference type="NCBI Taxonomy" id="39777"/>
    <lineage>
        <taxon>Bacteria</taxon>
        <taxon>Bacillati</taxon>
        <taxon>Bacillota</taxon>
        <taxon>Negativicutes</taxon>
        <taxon>Veillonellales</taxon>
        <taxon>Veillonellaceae</taxon>
        <taxon>Veillonella</taxon>
    </lineage>
</organism>
<sequence length="43" mass="4718">KIERQANTFAVKLLLPDDLLDEYSDINFAALAKSNGIPDGLEV</sequence>
<accession>A0A133S213</accession>
<dbReference type="AlphaFoldDB" id="A0A133S213"/>
<dbReference type="EMBL" id="LRQT01000093">
    <property type="protein sequence ID" value="KXA62402.1"/>
    <property type="molecule type" value="Genomic_DNA"/>
</dbReference>
<evidence type="ECO:0000313" key="1">
    <source>
        <dbReference type="EMBL" id="KXA62402.1"/>
    </source>
</evidence>
<dbReference type="Proteomes" id="UP000070226">
    <property type="component" value="Unassembled WGS sequence"/>
</dbReference>
<protein>
    <submittedName>
        <fullName evidence="1">Uncharacterized protein</fullName>
    </submittedName>
</protein>
<name>A0A133S213_9FIRM</name>
<feature type="non-terminal residue" evidence="1">
    <location>
        <position position="1"/>
    </location>
</feature>
<proteinExistence type="predicted"/>
<comment type="caution">
    <text evidence="1">The sequence shown here is derived from an EMBL/GenBank/DDBJ whole genome shotgun (WGS) entry which is preliminary data.</text>
</comment>
<gene>
    <name evidence="1" type="ORF">HMPREF3233_01637</name>
</gene>
<evidence type="ECO:0000313" key="2">
    <source>
        <dbReference type="Proteomes" id="UP000070226"/>
    </source>
</evidence>